<dbReference type="EMBL" id="NBNE01004248">
    <property type="protein sequence ID" value="OWZ05794.1"/>
    <property type="molecule type" value="Genomic_DNA"/>
</dbReference>
<dbReference type="AlphaFoldDB" id="A0A225VL25"/>
<dbReference type="STRING" id="4795.A0A225VL25"/>
<evidence type="ECO:0008006" key="3">
    <source>
        <dbReference type="Google" id="ProtNLM"/>
    </source>
</evidence>
<proteinExistence type="predicted"/>
<dbReference type="OrthoDB" id="67499at2759"/>
<dbReference type="InterPro" id="IPR052050">
    <property type="entry name" value="SecEffector_AnkRepeat"/>
</dbReference>
<dbReference type="PANTHER" id="PTHR46586">
    <property type="entry name" value="ANKYRIN REPEAT-CONTAINING PROTEIN"/>
    <property type="match status" value="1"/>
</dbReference>
<accession>A0A225VL25</accession>
<dbReference type="SUPFAM" id="SSF140860">
    <property type="entry name" value="Pseudo ankyrin repeat-like"/>
    <property type="match status" value="1"/>
</dbReference>
<evidence type="ECO:0000313" key="2">
    <source>
        <dbReference type="Proteomes" id="UP000198211"/>
    </source>
</evidence>
<evidence type="ECO:0000313" key="1">
    <source>
        <dbReference type="EMBL" id="OWZ05794.1"/>
    </source>
</evidence>
<dbReference type="Gene3D" id="1.25.40.20">
    <property type="entry name" value="Ankyrin repeat-containing domain"/>
    <property type="match status" value="1"/>
</dbReference>
<dbReference type="InterPro" id="IPR002110">
    <property type="entry name" value="Ankyrin_rpt"/>
</dbReference>
<reference evidence="2" key="1">
    <citation type="submission" date="2017-03" db="EMBL/GenBank/DDBJ databases">
        <title>Phytopthora megakarya and P. palmivora, two closely related causual agents of cacao black pod achieved similar genome size and gene model numbers by different mechanisms.</title>
        <authorList>
            <person name="Ali S."/>
            <person name="Shao J."/>
            <person name="Larry D.J."/>
            <person name="Kronmiller B."/>
            <person name="Shen D."/>
            <person name="Strem M.D."/>
            <person name="Melnick R.L."/>
            <person name="Guiltinan M.J."/>
            <person name="Tyler B.M."/>
            <person name="Meinhardt L.W."/>
            <person name="Bailey B.A."/>
        </authorList>
    </citation>
    <scope>NUCLEOTIDE SEQUENCE [LARGE SCALE GENOMIC DNA]</scope>
    <source>
        <strain evidence="2">zdho120</strain>
    </source>
</reference>
<gene>
    <name evidence="1" type="ORF">PHMEG_00022045</name>
</gene>
<keyword evidence="2" id="KW-1185">Reference proteome</keyword>
<name>A0A225VL25_9STRA</name>
<comment type="caution">
    <text evidence="1">The sequence shown here is derived from an EMBL/GenBank/DDBJ whole genome shotgun (WGS) entry which is preliminary data.</text>
</comment>
<protein>
    <recommendedName>
        <fullName evidence="3">Ankyrin repeat-containing domain</fullName>
    </recommendedName>
</protein>
<sequence>MIEHIPFPKHGHPGDTIIDTATISGQFNNVMDFVAGSGQVDMFKRLLTHYPEKEVTKDAMDQAECGGHLEMVQWLHANRSEGCTEKAMDEAASRGHFDVVKWLHTHRSEGCTEPAVDGAAANGYLDIWLGTNRSGGCSAEAIQQAVRNGHVGIFYPEFNLVACMLRACIYGY</sequence>
<dbReference type="Pfam" id="PF13637">
    <property type="entry name" value="Ank_4"/>
    <property type="match status" value="1"/>
</dbReference>
<dbReference type="InterPro" id="IPR036770">
    <property type="entry name" value="Ankyrin_rpt-contain_sf"/>
</dbReference>
<organism evidence="1 2">
    <name type="scientific">Phytophthora megakarya</name>
    <dbReference type="NCBI Taxonomy" id="4795"/>
    <lineage>
        <taxon>Eukaryota</taxon>
        <taxon>Sar</taxon>
        <taxon>Stramenopiles</taxon>
        <taxon>Oomycota</taxon>
        <taxon>Peronosporomycetes</taxon>
        <taxon>Peronosporales</taxon>
        <taxon>Peronosporaceae</taxon>
        <taxon>Phytophthora</taxon>
    </lineage>
</organism>
<dbReference type="PANTHER" id="PTHR46586:SF3">
    <property type="entry name" value="ANKYRIN REPEAT-CONTAINING PROTEIN"/>
    <property type="match status" value="1"/>
</dbReference>
<dbReference type="Proteomes" id="UP000198211">
    <property type="component" value="Unassembled WGS sequence"/>
</dbReference>